<accession>A0A6N8FGZ6</accession>
<evidence type="ECO:0000313" key="1">
    <source>
        <dbReference type="EMBL" id="MUK88491.1"/>
    </source>
</evidence>
<protein>
    <submittedName>
        <fullName evidence="1">Uncharacterized protein</fullName>
    </submittedName>
</protein>
<keyword evidence="2" id="KW-1185">Reference proteome</keyword>
<evidence type="ECO:0000313" key="2">
    <source>
        <dbReference type="Proteomes" id="UP000469125"/>
    </source>
</evidence>
<reference evidence="1 2" key="1">
    <citation type="submission" date="2019-11" db="EMBL/GenBank/DDBJ databases">
        <authorList>
            <person name="Li X."/>
        </authorList>
    </citation>
    <scope>NUCLEOTIDE SEQUENCE [LARGE SCALE GENOMIC DNA]</scope>
    <source>
        <strain evidence="1 2">L9</strain>
    </source>
</reference>
<proteinExistence type="predicted"/>
<dbReference type="Proteomes" id="UP000469125">
    <property type="component" value="Unassembled WGS sequence"/>
</dbReference>
<dbReference type="RefSeq" id="WP_155668469.1">
    <property type="nucleotide sequence ID" value="NZ_WOCA01000005.1"/>
</dbReference>
<comment type="caution">
    <text evidence="1">The sequence shown here is derived from an EMBL/GenBank/DDBJ whole genome shotgun (WGS) entry which is preliminary data.</text>
</comment>
<gene>
    <name evidence="1" type="ORF">GMD78_08810</name>
</gene>
<dbReference type="AlphaFoldDB" id="A0A6N8FGZ6"/>
<name>A0A6N8FGZ6_9BACI</name>
<organism evidence="1 2">
    <name type="scientific">Ornithinibacillus caprae</name>
    <dbReference type="NCBI Taxonomy" id="2678566"/>
    <lineage>
        <taxon>Bacteria</taxon>
        <taxon>Bacillati</taxon>
        <taxon>Bacillota</taxon>
        <taxon>Bacilli</taxon>
        <taxon>Bacillales</taxon>
        <taxon>Bacillaceae</taxon>
        <taxon>Ornithinibacillus</taxon>
    </lineage>
</organism>
<sequence length="74" mass="8437">MRNLKHEQAIELLTNLLGENVEEEFAEQVKNAGEHGNPSFIISNQEGNTVEVMVDWLKEADELVYTINEDYASE</sequence>
<dbReference type="EMBL" id="WOCA01000005">
    <property type="protein sequence ID" value="MUK88491.1"/>
    <property type="molecule type" value="Genomic_DNA"/>
</dbReference>